<protein>
    <recommendedName>
        <fullName evidence="3">RecA/RadA recombinase</fullName>
    </recommendedName>
</protein>
<dbReference type="AlphaFoldDB" id="F9RPK2"/>
<evidence type="ECO:0008006" key="3">
    <source>
        <dbReference type="Google" id="ProtNLM"/>
    </source>
</evidence>
<proteinExistence type="predicted"/>
<organism evidence="1 2">
    <name type="scientific">Vibrio scophthalmi LMG 19158</name>
    <dbReference type="NCBI Taxonomy" id="870967"/>
    <lineage>
        <taxon>Bacteria</taxon>
        <taxon>Pseudomonadati</taxon>
        <taxon>Pseudomonadota</taxon>
        <taxon>Gammaproteobacteria</taxon>
        <taxon>Vibrionales</taxon>
        <taxon>Vibrionaceae</taxon>
        <taxon>Vibrio</taxon>
    </lineage>
</organism>
<dbReference type="NCBIfam" id="NF033429">
    <property type="entry name" value="ImuA_translesion"/>
    <property type="match status" value="1"/>
</dbReference>
<dbReference type="SUPFAM" id="SSF52540">
    <property type="entry name" value="P-loop containing nucleoside triphosphate hydrolases"/>
    <property type="match status" value="1"/>
</dbReference>
<name>F9RPK2_9VIBR</name>
<sequence>MYTGTFIQQLPMSELIEHLKQKHGLWQGNAQHQPIDAHPTGFALLDCKLEGGFPNQGVIELQSVTGIGELRLLLPHLLNSSKERMSVFIQPPGYLCAEMLVEQGFDLDQILLIYPDNPQHALWAAEQCLKSGACSNVLLWQSELEVHQARRLQVASETGRCLHFLFKQPQQHLFSLPVSLSMRLEPHHHGLTVTITKRKGGWPHGSFVLDMRSRWSQLVIAEPQPVVIPFPLRKQG</sequence>
<gene>
    <name evidence="1" type="ORF">VIS19158_19722</name>
</gene>
<dbReference type="Gene3D" id="3.40.50.300">
    <property type="entry name" value="P-loop containing nucleotide triphosphate hydrolases"/>
    <property type="match status" value="1"/>
</dbReference>
<dbReference type="InterPro" id="IPR027417">
    <property type="entry name" value="P-loop_NTPase"/>
</dbReference>
<dbReference type="InterPro" id="IPR017166">
    <property type="entry name" value="UCP037290"/>
</dbReference>
<dbReference type="eggNOG" id="COG4544">
    <property type="taxonomic scope" value="Bacteria"/>
</dbReference>
<dbReference type="InterPro" id="IPR047610">
    <property type="entry name" value="ImuA_translesion"/>
</dbReference>
<dbReference type="EMBL" id="AFWE01000144">
    <property type="protein sequence ID" value="EGU35476.1"/>
    <property type="molecule type" value="Genomic_DNA"/>
</dbReference>
<dbReference type="Proteomes" id="UP000004349">
    <property type="component" value="Unassembled WGS sequence"/>
</dbReference>
<reference evidence="1 2" key="1">
    <citation type="journal article" date="2012" name="Int. J. Syst. Evol. Microbiol.">
        <title>Vibrio caribbeanicus sp. nov., isolated from the marine sponge Scleritoderma cyanea.</title>
        <authorList>
            <person name="Hoffmann M."/>
            <person name="Monday S.R."/>
            <person name="Allard M.W."/>
            <person name="Strain E.A."/>
            <person name="Whittaker P."/>
            <person name="Naum M."/>
            <person name="McCarthy P.J."/>
            <person name="Lopez J.V."/>
            <person name="Fischer M."/>
            <person name="Brown E.W."/>
        </authorList>
    </citation>
    <scope>NUCLEOTIDE SEQUENCE [LARGE SCALE GENOMIC DNA]</scope>
    <source>
        <strain evidence="1 2">LMG 19158</strain>
    </source>
</reference>
<evidence type="ECO:0000313" key="2">
    <source>
        <dbReference type="Proteomes" id="UP000004349"/>
    </source>
</evidence>
<comment type="caution">
    <text evidence="1">The sequence shown here is derived from an EMBL/GenBank/DDBJ whole genome shotgun (WGS) entry which is preliminary data.</text>
</comment>
<dbReference type="PIRSF" id="PIRSF037290">
    <property type="entry name" value="UCP037290"/>
    <property type="match status" value="1"/>
</dbReference>
<evidence type="ECO:0000313" key="1">
    <source>
        <dbReference type="EMBL" id="EGU35476.1"/>
    </source>
</evidence>
<accession>F9RPK2</accession>